<dbReference type="EMBL" id="JASCZI010030743">
    <property type="protein sequence ID" value="MED6124604.1"/>
    <property type="molecule type" value="Genomic_DNA"/>
</dbReference>
<evidence type="ECO:0000313" key="2">
    <source>
        <dbReference type="EMBL" id="MED6124604.1"/>
    </source>
</evidence>
<keyword evidence="3" id="KW-1185">Reference proteome</keyword>
<proteinExistence type="predicted"/>
<evidence type="ECO:0000256" key="1">
    <source>
        <dbReference type="SAM" id="MobiDB-lite"/>
    </source>
</evidence>
<dbReference type="Proteomes" id="UP001341840">
    <property type="component" value="Unassembled WGS sequence"/>
</dbReference>
<evidence type="ECO:0000313" key="3">
    <source>
        <dbReference type="Proteomes" id="UP001341840"/>
    </source>
</evidence>
<accession>A0ABU6RL58</accession>
<reference evidence="2 3" key="1">
    <citation type="journal article" date="2023" name="Plants (Basel)">
        <title>Bridging the Gap: Combining Genomics and Transcriptomics Approaches to Understand Stylosanthes scabra, an Orphan Legume from the Brazilian Caatinga.</title>
        <authorList>
            <person name="Ferreira-Neto J.R.C."/>
            <person name="da Silva M.D."/>
            <person name="Binneck E."/>
            <person name="de Melo N.F."/>
            <person name="da Silva R.H."/>
            <person name="de Melo A.L.T.M."/>
            <person name="Pandolfi V."/>
            <person name="Bustamante F.O."/>
            <person name="Brasileiro-Vidal A.C."/>
            <person name="Benko-Iseppon A.M."/>
        </authorList>
    </citation>
    <scope>NUCLEOTIDE SEQUENCE [LARGE SCALE GENOMIC DNA]</scope>
    <source>
        <tissue evidence="2">Leaves</tissue>
    </source>
</reference>
<feature type="compositionally biased region" description="Polar residues" evidence="1">
    <location>
        <begin position="10"/>
        <end position="19"/>
    </location>
</feature>
<feature type="region of interest" description="Disordered" evidence="1">
    <location>
        <begin position="1"/>
        <end position="25"/>
    </location>
</feature>
<comment type="caution">
    <text evidence="2">The sequence shown here is derived from an EMBL/GenBank/DDBJ whole genome shotgun (WGS) entry which is preliminary data.</text>
</comment>
<name>A0ABU6RL58_9FABA</name>
<protein>
    <submittedName>
        <fullName evidence="2">Uncharacterized protein</fullName>
    </submittedName>
</protein>
<sequence>MAVVEENRTTTHFHSSSATGAPWRPEAMRPFGEELVSMAVGAAAMAGDGAVSDSGAARGGDGHGALWRRDSSRVRTIFCNGGGWLGFMEPSLTLSIQHVRVKIRPLFLHWVGWACSKPNLKI</sequence>
<gene>
    <name evidence="2" type="ORF">PIB30_060466</name>
</gene>
<organism evidence="2 3">
    <name type="scientific">Stylosanthes scabra</name>
    <dbReference type="NCBI Taxonomy" id="79078"/>
    <lineage>
        <taxon>Eukaryota</taxon>
        <taxon>Viridiplantae</taxon>
        <taxon>Streptophyta</taxon>
        <taxon>Embryophyta</taxon>
        <taxon>Tracheophyta</taxon>
        <taxon>Spermatophyta</taxon>
        <taxon>Magnoliopsida</taxon>
        <taxon>eudicotyledons</taxon>
        <taxon>Gunneridae</taxon>
        <taxon>Pentapetalae</taxon>
        <taxon>rosids</taxon>
        <taxon>fabids</taxon>
        <taxon>Fabales</taxon>
        <taxon>Fabaceae</taxon>
        <taxon>Papilionoideae</taxon>
        <taxon>50 kb inversion clade</taxon>
        <taxon>dalbergioids sensu lato</taxon>
        <taxon>Dalbergieae</taxon>
        <taxon>Pterocarpus clade</taxon>
        <taxon>Stylosanthes</taxon>
    </lineage>
</organism>